<dbReference type="FunFam" id="4.10.1250.10:FF:000001">
    <property type="entry name" value="Aminomethyltransferase"/>
    <property type="match status" value="1"/>
</dbReference>
<dbReference type="HAMAP" id="MF_00259">
    <property type="entry name" value="GcvT"/>
    <property type="match status" value="1"/>
</dbReference>
<evidence type="ECO:0000256" key="4">
    <source>
        <dbReference type="ARBA" id="ARBA00022679"/>
    </source>
</evidence>
<dbReference type="Pfam" id="PF01571">
    <property type="entry name" value="GCV_T"/>
    <property type="match status" value="1"/>
</dbReference>
<sequence length="368" mass="41557">MSEPKKTPLYDLHVELKAKVVDFNGWLLPVQYHGIIAEVHATREKAGLFDVSHMGEIMVEGKNAEEFLQRVLTNDVSKLKDNKIIYSPVCYPHGGTVDDILVYRYNKEKYLLVVNAGNTSKDFEWFQDNLTEGVSLKNISPEIAQLALQGPNSQKILQEITKTQLDNIMYYGFVSKSEVAGINCIISRTGYTGEDGFELYCPVEDATYLWRALFDASEKTQGDLVPVGLGARDVLRFEAALPLYGHELSKDITPLEAGLNRFVSFDKEVGFIGKEALLKQKEEGIKRKVMGLEMLERGIPREGYKIKKGEEEIGWVSSGSLSPTLDKYLGMAFLDVDKAKVGDEVLVAIRKREYRARVVKLPFYRRDK</sequence>
<evidence type="ECO:0000256" key="3">
    <source>
        <dbReference type="ARBA" id="ARBA00022576"/>
    </source>
</evidence>
<comment type="similarity">
    <text evidence="1 7">Belongs to the GcvT family.</text>
</comment>
<dbReference type="FunFam" id="3.30.70.1400:FF:000001">
    <property type="entry name" value="Aminomethyltransferase"/>
    <property type="match status" value="1"/>
</dbReference>
<dbReference type="FunFam" id="2.40.30.110:FF:000003">
    <property type="entry name" value="Aminomethyltransferase"/>
    <property type="match status" value="1"/>
</dbReference>
<proteinExistence type="inferred from homology"/>
<keyword evidence="4 7" id="KW-0808">Transferase</keyword>
<dbReference type="InterPro" id="IPR028896">
    <property type="entry name" value="GcvT/YgfZ/DmdA"/>
</dbReference>
<evidence type="ECO:0000256" key="5">
    <source>
        <dbReference type="ARBA" id="ARBA00031395"/>
    </source>
</evidence>
<accession>C0GKA7</accession>
<dbReference type="GO" id="GO:0008483">
    <property type="term" value="F:transaminase activity"/>
    <property type="evidence" value="ECO:0007669"/>
    <property type="project" value="UniProtKB-KW"/>
</dbReference>
<dbReference type="InterPro" id="IPR013977">
    <property type="entry name" value="GcvT_C"/>
</dbReference>
<evidence type="ECO:0000256" key="2">
    <source>
        <dbReference type="ARBA" id="ARBA00012616"/>
    </source>
</evidence>
<feature type="domain" description="Aminomethyltransferase C-terminal" evidence="10">
    <location>
        <begin position="287"/>
        <end position="364"/>
    </location>
</feature>
<evidence type="ECO:0000313" key="12">
    <source>
        <dbReference type="Proteomes" id="UP000006443"/>
    </source>
</evidence>
<evidence type="ECO:0000256" key="7">
    <source>
        <dbReference type="HAMAP-Rule" id="MF_00259"/>
    </source>
</evidence>
<evidence type="ECO:0000256" key="6">
    <source>
        <dbReference type="ARBA" id="ARBA00047665"/>
    </source>
</evidence>
<dbReference type="Pfam" id="PF08669">
    <property type="entry name" value="GCV_T_C"/>
    <property type="match status" value="1"/>
</dbReference>
<dbReference type="InterPro" id="IPR029043">
    <property type="entry name" value="GcvT/YgfZ_C"/>
</dbReference>
<dbReference type="Gene3D" id="4.10.1250.10">
    <property type="entry name" value="Aminomethyltransferase fragment"/>
    <property type="match status" value="1"/>
</dbReference>
<evidence type="ECO:0000259" key="10">
    <source>
        <dbReference type="Pfam" id="PF08669"/>
    </source>
</evidence>
<feature type="binding site" evidence="8">
    <location>
        <position position="198"/>
    </location>
    <ligand>
        <name>substrate</name>
    </ligand>
</feature>
<dbReference type="Proteomes" id="UP000006443">
    <property type="component" value="Unassembled WGS sequence"/>
</dbReference>
<dbReference type="OrthoDB" id="9774591at2"/>
<dbReference type="PIRSF" id="PIRSF006487">
    <property type="entry name" value="GcvT"/>
    <property type="match status" value="1"/>
</dbReference>
<comment type="catalytic activity">
    <reaction evidence="6 7">
        <text>N(6)-[(R)-S(8)-aminomethyldihydrolipoyl]-L-lysyl-[protein] + (6S)-5,6,7,8-tetrahydrofolate = N(6)-[(R)-dihydrolipoyl]-L-lysyl-[protein] + (6R)-5,10-methylene-5,6,7,8-tetrahydrofolate + NH4(+)</text>
        <dbReference type="Rhea" id="RHEA:16945"/>
        <dbReference type="Rhea" id="RHEA-COMP:10475"/>
        <dbReference type="Rhea" id="RHEA-COMP:10492"/>
        <dbReference type="ChEBI" id="CHEBI:15636"/>
        <dbReference type="ChEBI" id="CHEBI:28938"/>
        <dbReference type="ChEBI" id="CHEBI:57453"/>
        <dbReference type="ChEBI" id="CHEBI:83100"/>
        <dbReference type="ChEBI" id="CHEBI:83143"/>
        <dbReference type="EC" id="2.1.2.10"/>
    </reaction>
</comment>
<dbReference type="GO" id="GO:0005829">
    <property type="term" value="C:cytosol"/>
    <property type="evidence" value="ECO:0007669"/>
    <property type="project" value="TreeGrafter"/>
</dbReference>
<dbReference type="EC" id="2.1.2.10" evidence="2 7"/>
<dbReference type="GO" id="GO:0004047">
    <property type="term" value="F:aminomethyltransferase activity"/>
    <property type="evidence" value="ECO:0007669"/>
    <property type="project" value="UniProtKB-UniRule"/>
</dbReference>
<comment type="function">
    <text evidence="7">The glycine cleavage system catalyzes the degradation of glycine.</text>
</comment>
<dbReference type="EMBL" id="ACJM01000022">
    <property type="protein sequence ID" value="EEG76222.1"/>
    <property type="molecule type" value="Genomic_DNA"/>
</dbReference>
<evidence type="ECO:0000313" key="11">
    <source>
        <dbReference type="EMBL" id="EEG76222.1"/>
    </source>
</evidence>
<name>C0GKA7_DETAL</name>
<feature type="domain" description="GCVT N-terminal" evidence="9">
    <location>
        <begin position="9"/>
        <end position="267"/>
    </location>
</feature>
<reference evidence="11 12" key="1">
    <citation type="submission" date="2009-02" db="EMBL/GenBank/DDBJ databases">
        <title>Sequencing of the draft genome and assembly of Dethiobacter alkaliphilus AHT 1.</title>
        <authorList>
            <consortium name="US DOE Joint Genome Institute (JGI-PGF)"/>
            <person name="Lucas S."/>
            <person name="Copeland A."/>
            <person name="Lapidus A."/>
            <person name="Glavina del Rio T."/>
            <person name="Dalin E."/>
            <person name="Tice H."/>
            <person name="Bruce D."/>
            <person name="Goodwin L."/>
            <person name="Pitluck S."/>
            <person name="Larimer F."/>
            <person name="Land M.L."/>
            <person name="Hauser L."/>
            <person name="Muyzer G."/>
        </authorList>
    </citation>
    <scope>NUCLEOTIDE SEQUENCE [LARGE SCALE GENOMIC DNA]</scope>
    <source>
        <strain evidence="11 12">AHT 1</strain>
    </source>
</reference>
<dbReference type="PANTHER" id="PTHR43757">
    <property type="entry name" value="AMINOMETHYLTRANSFERASE"/>
    <property type="match status" value="1"/>
</dbReference>
<organism evidence="11 12">
    <name type="scientific">Dethiobacter alkaliphilus AHT 1</name>
    <dbReference type="NCBI Taxonomy" id="555088"/>
    <lineage>
        <taxon>Bacteria</taxon>
        <taxon>Bacillati</taxon>
        <taxon>Bacillota</taxon>
        <taxon>Dethiobacteria</taxon>
        <taxon>Dethiobacterales</taxon>
        <taxon>Dethiobacteraceae</taxon>
        <taxon>Dethiobacter</taxon>
    </lineage>
</organism>
<dbReference type="PANTHER" id="PTHR43757:SF2">
    <property type="entry name" value="AMINOMETHYLTRANSFERASE, MITOCHONDRIAL"/>
    <property type="match status" value="1"/>
</dbReference>
<dbReference type="NCBIfam" id="TIGR00528">
    <property type="entry name" value="gcvT"/>
    <property type="match status" value="1"/>
</dbReference>
<protein>
    <recommendedName>
        <fullName evidence="2 7">Aminomethyltransferase</fullName>
        <ecNumber evidence="2 7">2.1.2.10</ecNumber>
    </recommendedName>
    <alternativeName>
        <fullName evidence="5 7">Glycine cleavage system T protein</fullName>
    </alternativeName>
</protein>
<dbReference type="InterPro" id="IPR006223">
    <property type="entry name" value="GcvT"/>
</dbReference>
<dbReference type="InterPro" id="IPR027266">
    <property type="entry name" value="TrmE/GcvT-like"/>
</dbReference>
<dbReference type="AlphaFoldDB" id="C0GKA7"/>
<dbReference type="InterPro" id="IPR006222">
    <property type="entry name" value="GCVT_N"/>
</dbReference>
<comment type="subunit">
    <text evidence="7">The glycine cleavage system is composed of four proteins: P, T, L and H.</text>
</comment>
<dbReference type="SUPFAM" id="SSF101790">
    <property type="entry name" value="Aminomethyltransferase beta-barrel domain"/>
    <property type="match status" value="1"/>
</dbReference>
<evidence type="ECO:0000256" key="1">
    <source>
        <dbReference type="ARBA" id="ARBA00008609"/>
    </source>
</evidence>
<dbReference type="NCBIfam" id="NF001567">
    <property type="entry name" value="PRK00389.1"/>
    <property type="match status" value="1"/>
</dbReference>
<dbReference type="Gene3D" id="3.30.1360.120">
    <property type="entry name" value="Probable tRNA modification gtpase trme, domain 1"/>
    <property type="match status" value="1"/>
</dbReference>
<dbReference type="GO" id="GO:0019464">
    <property type="term" value="P:glycine decarboxylation via glycine cleavage system"/>
    <property type="evidence" value="ECO:0007669"/>
    <property type="project" value="UniProtKB-UniRule"/>
</dbReference>
<dbReference type="Gene3D" id="3.30.70.1400">
    <property type="entry name" value="Aminomethyltransferase beta-barrel domains"/>
    <property type="match status" value="1"/>
</dbReference>
<gene>
    <name evidence="7" type="primary">gcvT</name>
    <name evidence="11" type="ORF">DealDRAFT_2916</name>
</gene>
<dbReference type="STRING" id="555088.DealDRAFT_2916"/>
<keyword evidence="12" id="KW-1185">Reference proteome</keyword>
<evidence type="ECO:0000256" key="8">
    <source>
        <dbReference type="PIRSR" id="PIRSR006487-1"/>
    </source>
</evidence>
<dbReference type="eggNOG" id="COG0404">
    <property type="taxonomic scope" value="Bacteria"/>
</dbReference>
<dbReference type="GO" id="GO:0005960">
    <property type="term" value="C:glycine cleavage complex"/>
    <property type="evidence" value="ECO:0007669"/>
    <property type="project" value="InterPro"/>
</dbReference>
<keyword evidence="3 7" id="KW-0032">Aminotransferase</keyword>
<evidence type="ECO:0000259" key="9">
    <source>
        <dbReference type="Pfam" id="PF01571"/>
    </source>
</evidence>
<comment type="caution">
    <text evidence="11">The sequence shown here is derived from an EMBL/GenBank/DDBJ whole genome shotgun (WGS) entry which is preliminary data.</text>
</comment>
<dbReference type="SUPFAM" id="SSF103025">
    <property type="entry name" value="Folate-binding domain"/>
    <property type="match status" value="1"/>
</dbReference>
<dbReference type="RefSeq" id="WP_008518782.1">
    <property type="nucleotide sequence ID" value="NZ_ACJM01000022.1"/>
</dbReference>
<dbReference type="Gene3D" id="2.40.30.110">
    <property type="entry name" value="Aminomethyltransferase beta-barrel domains"/>
    <property type="match status" value="1"/>
</dbReference>
<dbReference type="InterPro" id="IPR022903">
    <property type="entry name" value="GcvT_bac"/>
</dbReference>